<dbReference type="EMBL" id="CAJRAF010000002">
    <property type="protein sequence ID" value="CAG5000872.1"/>
    <property type="molecule type" value="Genomic_DNA"/>
</dbReference>
<evidence type="ECO:0000313" key="3">
    <source>
        <dbReference type="EMBL" id="CAG5000872.1"/>
    </source>
</evidence>
<feature type="region of interest" description="Disordered" evidence="1">
    <location>
        <begin position="420"/>
        <end position="441"/>
    </location>
</feature>
<keyword evidence="3" id="KW-0560">Oxidoreductase</keyword>
<comment type="caution">
    <text evidence="3">The sequence shown here is derived from an EMBL/GenBank/DDBJ whole genome shotgun (WGS) entry which is preliminary data.</text>
</comment>
<dbReference type="Proteomes" id="UP000680038">
    <property type="component" value="Unassembled WGS sequence"/>
</dbReference>
<dbReference type="Pfam" id="PF01408">
    <property type="entry name" value="GFO_IDH_MocA"/>
    <property type="match status" value="1"/>
</dbReference>
<organism evidence="3 4">
    <name type="scientific">Dyadobacter helix</name>
    <dbReference type="NCBI Taxonomy" id="2822344"/>
    <lineage>
        <taxon>Bacteria</taxon>
        <taxon>Pseudomonadati</taxon>
        <taxon>Bacteroidota</taxon>
        <taxon>Cytophagia</taxon>
        <taxon>Cytophagales</taxon>
        <taxon>Spirosomataceae</taxon>
        <taxon>Dyadobacter</taxon>
    </lineage>
</organism>
<dbReference type="PROSITE" id="PS51318">
    <property type="entry name" value="TAT"/>
    <property type="match status" value="1"/>
</dbReference>
<accession>A0A916JFW1</accession>
<dbReference type="PANTHER" id="PTHR43818:SF5">
    <property type="entry name" value="OXIDOREDUCTASE FAMILY PROTEIN"/>
    <property type="match status" value="1"/>
</dbReference>
<dbReference type="SUPFAM" id="SSF51735">
    <property type="entry name" value="NAD(P)-binding Rossmann-fold domains"/>
    <property type="match status" value="1"/>
</dbReference>
<evidence type="ECO:0000259" key="2">
    <source>
        <dbReference type="Pfam" id="PF01408"/>
    </source>
</evidence>
<evidence type="ECO:0000256" key="1">
    <source>
        <dbReference type="SAM" id="MobiDB-lite"/>
    </source>
</evidence>
<keyword evidence="4" id="KW-1185">Reference proteome</keyword>
<dbReference type="InterPro" id="IPR000683">
    <property type="entry name" value="Gfo/Idh/MocA-like_OxRdtase_N"/>
</dbReference>
<proteinExistence type="predicted"/>
<dbReference type="EC" id="1.1.1.369" evidence="3"/>
<protein>
    <submittedName>
        <fullName evidence="3">Inositol 2-dehydrogenase/D-chiro-inositol 3-dehydrogenase</fullName>
        <ecNumber evidence="3">1.1.1.369</ecNumber>
    </submittedName>
</protein>
<dbReference type="PANTHER" id="PTHR43818">
    <property type="entry name" value="BCDNA.GH03377"/>
    <property type="match status" value="1"/>
</dbReference>
<evidence type="ECO:0000313" key="4">
    <source>
        <dbReference type="Proteomes" id="UP000680038"/>
    </source>
</evidence>
<dbReference type="Gene3D" id="3.40.50.720">
    <property type="entry name" value="NAD(P)-binding Rossmann-like Domain"/>
    <property type="match status" value="1"/>
</dbReference>
<dbReference type="AlphaFoldDB" id="A0A916JFW1"/>
<dbReference type="GO" id="GO:0016491">
    <property type="term" value="F:oxidoreductase activity"/>
    <property type="evidence" value="ECO:0007669"/>
    <property type="project" value="UniProtKB-KW"/>
</dbReference>
<name>A0A916JFW1_9BACT</name>
<sequence length="441" mass="48223">MNEDSKPALFPSRRTFVKESAAIVGGILTASGFAGKAHGWSLNNDPIKVALIGCGSRGAGAALNALSANANAVLVAMADVFQDKLDETYATLMKVGRIKDFVKVPQNQKFVGFDAYEKAIACADVVLLVTPPAFRPSHFAAAVKAGKHVFMEKPLASDAPGIRQVLETGKEATRKNLKVLVGLQNRYDPGYQEMVKKIQQGAIGRIISATDYYLIGPVTNVPRVTGQTEMEFQMRNWRYFNWLWAGSPAGLQIHNTDIVNWVKGGYPIRAQGMGGRSSLKGPDHGDIFDHFYIEYEYADGTKLNSQIRHISGTWNKGGATFQGATGSASLQAGIKNSKGEQIWRNPNKDSENAYQIEHNVLFAAIRNNTPLNDTEWGAKSTMTTILGRMAVHSGKLVEWDEAFHSDLTLMPDRFAWDAEPPVKPDKDGNYPVPIPGLSKVL</sequence>
<dbReference type="InterPro" id="IPR050463">
    <property type="entry name" value="Gfo/Idh/MocA_oxidrdct_glycsds"/>
</dbReference>
<dbReference type="Gene3D" id="3.30.360.10">
    <property type="entry name" value="Dihydrodipicolinate Reductase, domain 2"/>
    <property type="match status" value="1"/>
</dbReference>
<feature type="domain" description="Gfo/Idh/MocA-like oxidoreductase N-terminal" evidence="2">
    <location>
        <begin position="47"/>
        <end position="173"/>
    </location>
</feature>
<dbReference type="GO" id="GO:0000166">
    <property type="term" value="F:nucleotide binding"/>
    <property type="evidence" value="ECO:0007669"/>
    <property type="project" value="InterPro"/>
</dbReference>
<dbReference type="InterPro" id="IPR006311">
    <property type="entry name" value="TAT_signal"/>
</dbReference>
<dbReference type="RefSeq" id="WP_215239177.1">
    <property type="nucleotide sequence ID" value="NZ_CAJRAF010000002.1"/>
</dbReference>
<dbReference type="InterPro" id="IPR036291">
    <property type="entry name" value="NAD(P)-bd_dom_sf"/>
</dbReference>
<reference evidence="3" key="1">
    <citation type="submission" date="2021-04" db="EMBL/GenBank/DDBJ databases">
        <authorList>
            <person name="Rodrigo-Torres L."/>
            <person name="Arahal R. D."/>
            <person name="Lucena T."/>
        </authorList>
    </citation>
    <scope>NUCLEOTIDE SEQUENCE</scope>
    <source>
        <strain evidence="3">CECT 9275</strain>
    </source>
</reference>
<gene>
    <name evidence="3" type="primary">iolG_17</name>
    <name evidence="3" type="ORF">DYBT9275_02549</name>
</gene>
<dbReference type="SUPFAM" id="SSF55347">
    <property type="entry name" value="Glyceraldehyde-3-phosphate dehydrogenase-like, C-terminal domain"/>
    <property type="match status" value="1"/>
</dbReference>